<keyword evidence="2" id="KW-0812">Transmembrane</keyword>
<feature type="transmembrane region" description="Helical" evidence="2">
    <location>
        <begin position="120"/>
        <end position="139"/>
    </location>
</feature>
<protein>
    <submittedName>
        <fullName evidence="3">Uncharacterized protein</fullName>
    </submittedName>
</protein>
<evidence type="ECO:0000313" key="4">
    <source>
        <dbReference type="Proteomes" id="UP001213000"/>
    </source>
</evidence>
<proteinExistence type="predicted"/>
<evidence type="ECO:0000256" key="2">
    <source>
        <dbReference type="SAM" id="Phobius"/>
    </source>
</evidence>
<gene>
    <name evidence="3" type="ORF">NP233_g10619</name>
</gene>
<keyword evidence="2" id="KW-0472">Membrane</keyword>
<accession>A0AAD5YRP8</accession>
<dbReference type="AlphaFoldDB" id="A0AAD5YRP8"/>
<keyword evidence="4" id="KW-1185">Reference proteome</keyword>
<evidence type="ECO:0000256" key="1">
    <source>
        <dbReference type="SAM" id="MobiDB-lite"/>
    </source>
</evidence>
<keyword evidence="2" id="KW-1133">Transmembrane helix</keyword>
<comment type="caution">
    <text evidence="3">The sequence shown here is derived from an EMBL/GenBank/DDBJ whole genome shotgun (WGS) entry which is preliminary data.</text>
</comment>
<dbReference type="EMBL" id="JANIEX010001112">
    <property type="protein sequence ID" value="KAJ3560771.1"/>
    <property type="molecule type" value="Genomic_DNA"/>
</dbReference>
<feature type="region of interest" description="Disordered" evidence="1">
    <location>
        <begin position="1"/>
        <end position="20"/>
    </location>
</feature>
<evidence type="ECO:0000313" key="3">
    <source>
        <dbReference type="EMBL" id="KAJ3560771.1"/>
    </source>
</evidence>
<sequence>MTSPFLVASPTTRSRESEPDLPSPLILILLPIILLSSSADLALSLINNLGLPSLFLSLIASFATIIHILTNLFIILYRLCTYTHTSQHDPGRSRRSSSRFGWDWELLPPTSKVSSITMDLILSTLYIVSFTTTLLLHFLDYFGGGTHDNDESSASAALGNPRDTSLLEAPSDTFWADAGLQLASGIFLGALAVLGILERRRFRAMTRMVPLGDG</sequence>
<name>A0AAD5YRP8_9AGAR</name>
<organism evidence="3 4">
    <name type="scientific">Leucocoprinus birnbaumii</name>
    <dbReference type="NCBI Taxonomy" id="56174"/>
    <lineage>
        <taxon>Eukaryota</taxon>
        <taxon>Fungi</taxon>
        <taxon>Dikarya</taxon>
        <taxon>Basidiomycota</taxon>
        <taxon>Agaricomycotina</taxon>
        <taxon>Agaricomycetes</taxon>
        <taxon>Agaricomycetidae</taxon>
        <taxon>Agaricales</taxon>
        <taxon>Agaricineae</taxon>
        <taxon>Agaricaceae</taxon>
        <taxon>Leucocoprinus</taxon>
    </lineage>
</organism>
<feature type="transmembrane region" description="Helical" evidence="2">
    <location>
        <begin position="55"/>
        <end position="77"/>
    </location>
</feature>
<feature type="transmembrane region" description="Helical" evidence="2">
    <location>
        <begin position="21"/>
        <end position="43"/>
    </location>
</feature>
<feature type="transmembrane region" description="Helical" evidence="2">
    <location>
        <begin position="178"/>
        <end position="197"/>
    </location>
</feature>
<reference evidence="3" key="1">
    <citation type="submission" date="2022-07" db="EMBL/GenBank/DDBJ databases">
        <title>Genome Sequence of Leucocoprinus birnbaumii.</title>
        <authorList>
            <person name="Buettner E."/>
        </authorList>
    </citation>
    <scope>NUCLEOTIDE SEQUENCE</scope>
    <source>
        <strain evidence="3">VT141</strain>
    </source>
</reference>
<dbReference type="Proteomes" id="UP001213000">
    <property type="component" value="Unassembled WGS sequence"/>
</dbReference>